<dbReference type="InterPro" id="IPR001680">
    <property type="entry name" value="WD40_rpt"/>
</dbReference>
<evidence type="ECO:0000256" key="2">
    <source>
        <dbReference type="ARBA" id="ARBA00022737"/>
    </source>
</evidence>
<dbReference type="Pfam" id="PF00400">
    <property type="entry name" value="WD40"/>
    <property type="match status" value="2"/>
</dbReference>
<name>A0A9P7YV77_9HELO</name>
<organism evidence="9 10">
    <name type="scientific">Calycina marina</name>
    <dbReference type="NCBI Taxonomy" id="1763456"/>
    <lineage>
        <taxon>Eukaryota</taxon>
        <taxon>Fungi</taxon>
        <taxon>Dikarya</taxon>
        <taxon>Ascomycota</taxon>
        <taxon>Pezizomycotina</taxon>
        <taxon>Leotiomycetes</taxon>
        <taxon>Helotiales</taxon>
        <taxon>Pezizellaceae</taxon>
        <taxon>Calycina</taxon>
    </lineage>
</organism>
<feature type="region of interest" description="Disordered" evidence="8">
    <location>
        <begin position="350"/>
        <end position="374"/>
    </location>
</feature>
<evidence type="ECO:0000256" key="3">
    <source>
        <dbReference type="ARBA" id="ARBA00037338"/>
    </source>
</evidence>
<dbReference type="SUPFAM" id="SSF50998">
    <property type="entry name" value="Quinoprotein alcohol dehydrogenase-like"/>
    <property type="match status" value="1"/>
</dbReference>
<dbReference type="SMART" id="SM00320">
    <property type="entry name" value="WD40"/>
    <property type="match status" value="2"/>
</dbReference>
<dbReference type="Gene3D" id="2.130.10.10">
    <property type="entry name" value="YVTN repeat-like/Quinoprotein amine dehydrogenase"/>
    <property type="match status" value="1"/>
</dbReference>
<dbReference type="PANTHER" id="PTHR19854">
    <property type="entry name" value="TRANSDUCIN BETA-LIKE 3"/>
    <property type="match status" value="1"/>
</dbReference>
<comment type="subunit">
    <text evidence="5">Component of the ASTRA chromatin remodeling machinery complex.</text>
</comment>
<dbReference type="InterPro" id="IPR011047">
    <property type="entry name" value="Quinoprotein_ADH-like_sf"/>
</dbReference>
<evidence type="ECO:0000256" key="4">
    <source>
        <dbReference type="ARBA" id="ARBA00037931"/>
    </source>
</evidence>
<dbReference type="PANTHER" id="PTHR19854:SF1">
    <property type="entry name" value="GUANINE NUCLEOTIDE-BINDING PROTEIN SUBUNIT BETA-LIKE PROTEIN 1"/>
    <property type="match status" value="1"/>
</dbReference>
<evidence type="ECO:0000256" key="8">
    <source>
        <dbReference type="SAM" id="MobiDB-lite"/>
    </source>
</evidence>
<evidence type="ECO:0000313" key="10">
    <source>
        <dbReference type="Proteomes" id="UP000887226"/>
    </source>
</evidence>
<keyword evidence="1 7" id="KW-0853">WD repeat</keyword>
<evidence type="ECO:0000256" key="7">
    <source>
        <dbReference type="PROSITE-ProRule" id="PRU00221"/>
    </source>
</evidence>
<comment type="similarity">
    <text evidence="4">Belongs to the WD repeat ASA1 family.</text>
</comment>
<dbReference type="AlphaFoldDB" id="A0A9P7YV77"/>
<dbReference type="InterPro" id="IPR015943">
    <property type="entry name" value="WD40/YVTN_repeat-like_dom_sf"/>
</dbReference>
<feature type="compositionally biased region" description="Acidic residues" evidence="8">
    <location>
        <begin position="354"/>
        <end position="368"/>
    </location>
</feature>
<comment type="caution">
    <text evidence="9">The sequence shown here is derived from an EMBL/GenBank/DDBJ whole genome shotgun (WGS) entry which is preliminary data.</text>
</comment>
<evidence type="ECO:0000256" key="1">
    <source>
        <dbReference type="ARBA" id="ARBA00022574"/>
    </source>
</evidence>
<accession>A0A9P7YV77</accession>
<sequence>MSTLSRFWQVHHIPATGANILPKTCLLVRHYTFLYYIDLFLSYISRVSVALLWKFQRHGKDNTLIVWLLPPSTSTHLSTTLPVDIPPLSRPRPWLLHLLHVNTMNFCSFASYVPPTSTASSPELLIAVPNTLSSETVDIFHLPTQSRIHTVPNAPGLKGGMVMAIALFIPSSSPSFSPSNNLIVTTAYESGHTTVSALSTTTHTWKHTYLSHPHTQPILSLALSLTPNACNRDVYFTSSADANLVKHPIPPSPSQYLGAEEDVEEIGGIRTGGEIKLVKTGHSGQQSLSVRNDGKIFATAGWDGRVRVYSVKNMREVAVLKWHGKGCYAVGFADVKCEVPAPEGRKGKVKVGEEVEEEMEEEDEEGDEDRSKKVERRMERFMVKHERMQKTRTTHWLAVGSKDGKVSLWDIF</sequence>
<dbReference type="OrthoDB" id="7668193at2759"/>
<dbReference type="PROSITE" id="PS50082">
    <property type="entry name" value="WD_REPEATS_2"/>
    <property type="match status" value="1"/>
</dbReference>
<evidence type="ECO:0000256" key="6">
    <source>
        <dbReference type="ARBA" id="ARBA00040563"/>
    </source>
</evidence>
<dbReference type="EMBL" id="MU254475">
    <property type="protein sequence ID" value="KAG9240351.1"/>
    <property type="molecule type" value="Genomic_DNA"/>
</dbReference>
<proteinExistence type="inferred from homology"/>
<protein>
    <recommendedName>
        <fullName evidence="6">ASTRA-associated protein 1</fullName>
    </recommendedName>
</protein>
<comment type="function">
    <text evidence="3">Component of the ASTRA complex involved in chromatin remodeling.</text>
</comment>
<reference evidence="9" key="1">
    <citation type="journal article" date="2021" name="IMA Fungus">
        <title>Genomic characterization of three marine fungi, including Emericellopsis atlantica sp. nov. with signatures of a generalist lifestyle and marine biomass degradation.</title>
        <authorList>
            <person name="Hagestad O.C."/>
            <person name="Hou L."/>
            <person name="Andersen J.H."/>
            <person name="Hansen E.H."/>
            <person name="Altermark B."/>
            <person name="Li C."/>
            <person name="Kuhnert E."/>
            <person name="Cox R.J."/>
            <person name="Crous P.W."/>
            <person name="Spatafora J.W."/>
            <person name="Lail K."/>
            <person name="Amirebrahimi M."/>
            <person name="Lipzen A."/>
            <person name="Pangilinan J."/>
            <person name="Andreopoulos W."/>
            <person name="Hayes R.D."/>
            <person name="Ng V."/>
            <person name="Grigoriev I.V."/>
            <person name="Jackson S.A."/>
            <person name="Sutton T.D.S."/>
            <person name="Dobson A.D.W."/>
            <person name="Rama T."/>
        </authorList>
    </citation>
    <scope>NUCLEOTIDE SEQUENCE</scope>
    <source>
        <strain evidence="9">TRa3180A</strain>
    </source>
</reference>
<keyword evidence="2" id="KW-0677">Repeat</keyword>
<dbReference type="Proteomes" id="UP000887226">
    <property type="component" value="Unassembled WGS sequence"/>
</dbReference>
<feature type="repeat" description="WD" evidence="7">
    <location>
        <begin position="397"/>
        <end position="412"/>
    </location>
</feature>
<evidence type="ECO:0000256" key="5">
    <source>
        <dbReference type="ARBA" id="ARBA00038749"/>
    </source>
</evidence>
<evidence type="ECO:0000313" key="9">
    <source>
        <dbReference type="EMBL" id="KAG9240351.1"/>
    </source>
</evidence>
<gene>
    <name evidence="9" type="ORF">BJ878DRAFT_296706</name>
</gene>
<keyword evidence="10" id="KW-1185">Reference proteome</keyword>